<dbReference type="EMBL" id="CAGS01000266">
    <property type="protein sequence ID" value="CCF84407.1"/>
    <property type="molecule type" value="Genomic_DNA"/>
</dbReference>
<comment type="caution">
    <text evidence="2">The sequence shown here is derived from an EMBL/GenBank/DDBJ whole genome shotgun (WGS) entry which is preliminary data.</text>
</comment>
<keyword evidence="1" id="KW-0812">Transmembrane</keyword>
<proteinExistence type="predicted"/>
<dbReference type="RefSeq" id="WP_008478554.1">
    <property type="nucleotide sequence ID" value="NZ_CAGS01000266.1"/>
</dbReference>
<keyword evidence="1" id="KW-1133">Transmembrane helix</keyword>
<feature type="transmembrane region" description="Helical" evidence="1">
    <location>
        <begin position="227"/>
        <end position="248"/>
    </location>
</feature>
<evidence type="ECO:0000313" key="3">
    <source>
        <dbReference type="Proteomes" id="UP000004221"/>
    </source>
</evidence>
<accession>I4EI95</accession>
<evidence type="ECO:0000313" key="2">
    <source>
        <dbReference type="EMBL" id="CCF84407.1"/>
    </source>
</evidence>
<evidence type="ECO:0008006" key="4">
    <source>
        <dbReference type="Google" id="ProtNLM"/>
    </source>
</evidence>
<keyword evidence="3" id="KW-1185">Reference proteome</keyword>
<gene>
    <name evidence="2" type="ORF">NITHO_3380011</name>
</gene>
<dbReference type="Proteomes" id="UP000004221">
    <property type="component" value="Unassembled WGS sequence"/>
</dbReference>
<dbReference type="AlphaFoldDB" id="I4EI95"/>
<feature type="transmembrane region" description="Helical" evidence="1">
    <location>
        <begin position="198"/>
        <end position="215"/>
    </location>
</feature>
<keyword evidence="1" id="KW-0472">Membrane</keyword>
<feature type="transmembrane region" description="Helical" evidence="1">
    <location>
        <begin position="491"/>
        <end position="510"/>
    </location>
</feature>
<feature type="transmembrane region" description="Helical" evidence="1">
    <location>
        <begin position="378"/>
        <end position="399"/>
    </location>
</feature>
<feature type="transmembrane region" description="Helical" evidence="1">
    <location>
        <begin position="352"/>
        <end position="372"/>
    </location>
</feature>
<dbReference type="OrthoDB" id="136918at2"/>
<feature type="transmembrane region" description="Helical" evidence="1">
    <location>
        <begin position="269"/>
        <end position="289"/>
    </location>
</feature>
<name>I4EI95_9BACT</name>
<feature type="transmembrane region" description="Helical" evidence="1">
    <location>
        <begin position="147"/>
        <end position="165"/>
    </location>
</feature>
<feature type="transmembrane region" description="Helical" evidence="1">
    <location>
        <begin position="120"/>
        <end position="140"/>
    </location>
</feature>
<feature type="transmembrane region" description="Helical" evidence="1">
    <location>
        <begin position="327"/>
        <end position="345"/>
    </location>
</feature>
<reference evidence="2 3" key="1">
    <citation type="journal article" date="2012" name="ISME J.">
        <title>Nitrification expanded: discovery, physiology and genomics of a nitrite-oxidizing bacterium from the phylum Chloroflexi.</title>
        <authorList>
            <person name="Sorokin D.Y."/>
            <person name="Lucker S."/>
            <person name="Vejmelkova D."/>
            <person name="Kostrikina N.A."/>
            <person name="Kleerebezem R."/>
            <person name="Rijpstra W.I."/>
            <person name="Damste J.S."/>
            <person name="Le Paslier D."/>
            <person name="Muyzer G."/>
            <person name="Wagner M."/>
            <person name="van Loosdrecht M.C."/>
            <person name="Daims H."/>
        </authorList>
    </citation>
    <scope>NUCLEOTIDE SEQUENCE [LARGE SCALE GENOMIC DNA]</scope>
    <source>
        <strain evidence="3">none</strain>
    </source>
</reference>
<sequence>MQAQSSAVNHSRRPGTWSALFGAAGVFLLLLSIYMLTHGADLFISDGIVMYRTTEALVDRHSLALEPDPLLSQIVPGHDGKYYSKYGIGQPLAATVPFILAQQVRPIAFPYMYDKAFENYFVTMFSQFVTAITGAAMFLLAYRLGNGLRLSVILTFIWGLCTMAWPYSKTFFSEPLFTGCLVATALGLLGYHQASGRWRFGWLALAGFALGYALLTRIGGAVLLPAILAYALWATTSQTEGAPIRWMVDLVRGRQDKGAGWPSRWRSQAVGALLAFGLPLAACLALLLWHNWVRFGSPLNNGYTDEAFSTPLLTGLAGLLLSPGKSIFLYVPITALAVVAWPRFWREHRATALFYAALAVITLLQTALWWAWWGGWCWGPRLLTPALPFVVLGLGPLLRHSRAARIAAWPLALAGMAVALLGTLVNFNPYLADLLARFPAGRPGTEEPDLYFRPELSPILAHARFLLQGEHLSVVTFHLERLGFHHTASTLFPILVGVTFLAGAALLGSAMRMDRAAASRDLR</sequence>
<feature type="transmembrane region" description="Helical" evidence="1">
    <location>
        <begin position="171"/>
        <end position="191"/>
    </location>
</feature>
<evidence type="ECO:0000256" key="1">
    <source>
        <dbReference type="SAM" id="Phobius"/>
    </source>
</evidence>
<feature type="transmembrane region" description="Helical" evidence="1">
    <location>
        <begin position="16"/>
        <end position="36"/>
    </location>
</feature>
<feature type="transmembrane region" description="Helical" evidence="1">
    <location>
        <begin position="406"/>
        <end position="427"/>
    </location>
</feature>
<organism evidence="2 3">
    <name type="scientific">Nitrolancea hollandica Lb</name>
    <dbReference type="NCBI Taxonomy" id="1129897"/>
    <lineage>
        <taxon>Bacteria</taxon>
        <taxon>Pseudomonadati</taxon>
        <taxon>Thermomicrobiota</taxon>
        <taxon>Thermomicrobia</taxon>
        <taxon>Sphaerobacterales</taxon>
        <taxon>Sphaerobacterineae</taxon>
        <taxon>Sphaerobacteraceae</taxon>
        <taxon>Nitrolancea</taxon>
    </lineage>
</organism>
<protein>
    <recommendedName>
        <fullName evidence="4">Glycosyltransferase RgtA/B/C/D-like domain-containing protein</fullName>
    </recommendedName>
</protein>